<dbReference type="Gene3D" id="3.55.40.10">
    <property type="entry name" value="minor pseudopilin epsh domain"/>
    <property type="match status" value="1"/>
</dbReference>
<reference evidence="13 14" key="1">
    <citation type="submission" date="2023-12" db="EMBL/GenBank/DDBJ databases">
        <title>Marinobacter qingdaonensis sp. nov., isolated from the intertidal sediment of Qingdao, PR China.</title>
        <authorList>
            <person name="Li Y."/>
        </authorList>
    </citation>
    <scope>NUCLEOTIDE SEQUENCE [LARGE SCALE GENOMIC DNA]</scope>
    <source>
        <strain evidence="13 14">ASW11-75</strain>
    </source>
</reference>
<dbReference type="InterPro" id="IPR012902">
    <property type="entry name" value="N_methyl_site"/>
</dbReference>
<proteinExistence type="inferred from homology"/>
<evidence type="ECO:0000313" key="13">
    <source>
        <dbReference type="EMBL" id="MEA1082476.1"/>
    </source>
</evidence>
<organism evidence="13 14">
    <name type="scientific">Marinobacter qingdaonensis</name>
    <dbReference type="NCBI Taxonomy" id="3108486"/>
    <lineage>
        <taxon>Bacteria</taxon>
        <taxon>Pseudomonadati</taxon>
        <taxon>Pseudomonadota</taxon>
        <taxon>Gammaproteobacteria</taxon>
        <taxon>Pseudomonadales</taxon>
        <taxon>Marinobacteraceae</taxon>
        <taxon>Marinobacter</taxon>
    </lineage>
</organism>
<feature type="domain" description="General secretion pathway GspH" evidence="12">
    <location>
        <begin position="45"/>
        <end position="153"/>
    </location>
</feature>
<dbReference type="SUPFAM" id="SSF54523">
    <property type="entry name" value="Pili subunits"/>
    <property type="match status" value="1"/>
</dbReference>
<keyword evidence="6 11" id="KW-0812">Transmembrane</keyword>
<comment type="similarity">
    <text evidence="9">Belongs to the GSP H family.</text>
</comment>
<protein>
    <recommendedName>
        <fullName evidence="2">Type II secretion system protein H</fullName>
    </recommendedName>
    <alternativeName>
        <fullName evidence="10">General secretion pathway protein H</fullName>
    </alternativeName>
</protein>
<evidence type="ECO:0000256" key="11">
    <source>
        <dbReference type="SAM" id="Phobius"/>
    </source>
</evidence>
<evidence type="ECO:0000256" key="4">
    <source>
        <dbReference type="ARBA" id="ARBA00022481"/>
    </source>
</evidence>
<dbReference type="NCBIfam" id="TIGR02532">
    <property type="entry name" value="IV_pilin_GFxxxE"/>
    <property type="match status" value="1"/>
</dbReference>
<dbReference type="InterPro" id="IPR045584">
    <property type="entry name" value="Pilin-like"/>
</dbReference>
<gene>
    <name evidence="13" type="ORF">U5822_17560</name>
</gene>
<dbReference type="EMBL" id="JAYDCJ010000005">
    <property type="protein sequence ID" value="MEA1082476.1"/>
    <property type="molecule type" value="Genomic_DNA"/>
</dbReference>
<keyword evidence="14" id="KW-1185">Reference proteome</keyword>
<dbReference type="Proteomes" id="UP001305746">
    <property type="component" value="Unassembled WGS sequence"/>
</dbReference>
<keyword evidence="5" id="KW-0997">Cell inner membrane</keyword>
<evidence type="ECO:0000256" key="3">
    <source>
        <dbReference type="ARBA" id="ARBA00022475"/>
    </source>
</evidence>
<dbReference type="Pfam" id="PF12019">
    <property type="entry name" value="GspH"/>
    <property type="match status" value="1"/>
</dbReference>
<keyword evidence="3" id="KW-1003">Cell membrane</keyword>
<evidence type="ECO:0000256" key="8">
    <source>
        <dbReference type="ARBA" id="ARBA00023136"/>
    </source>
</evidence>
<keyword evidence="7 11" id="KW-1133">Transmembrane helix</keyword>
<evidence type="ECO:0000313" key="14">
    <source>
        <dbReference type="Proteomes" id="UP001305746"/>
    </source>
</evidence>
<dbReference type="InterPro" id="IPR022346">
    <property type="entry name" value="T2SS_GspH"/>
</dbReference>
<evidence type="ECO:0000256" key="6">
    <source>
        <dbReference type="ARBA" id="ARBA00022692"/>
    </source>
</evidence>
<dbReference type="Pfam" id="PF07963">
    <property type="entry name" value="N_methyl"/>
    <property type="match status" value="1"/>
</dbReference>
<evidence type="ECO:0000256" key="1">
    <source>
        <dbReference type="ARBA" id="ARBA00004377"/>
    </source>
</evidence>
<evidence type="ECO:0000256" key="7">
    <source>
        <dbReference type="ARBA" id="ARBA00022989"/>
    </source>
</evidence>
<keyword evidence="4" id="KW-0488">Methylation</keyword>
<evidence type="ECO:0000256" key="10">
    <source>
        <dbReference type="ARBA" id="ARBA00030775"/>
    </source>
</evidence>
<evidence type="ECO:0000256" key="2">
    <source>
        <dbReference type="ARBA" id="ARBA00021549"/>
    </source>
</evidence>
<evidence type="ECO:0000259" key="12">
    <source>
        <dbReference type="Pfam" id="PF12019"/>
    </source>
</evidence>
<name>A0ABU5P319_9GAMM</name>
<evidence type="ECO:0000256" key="9">
    <source>
        <dbReference type="ARBA" id="ARBA00025772"/>
    </source>
</evidence>
<comment type="subcellular location">
    <subcellularLocation>
        <location evidence="1">Cell inner membrane</location>
        <topology evidence="1">Single-pass membrane protein</topology>
    </subcellularLocation>
</comment>
<keyword evidence="8 11" id="KW-0472">Membrane</keyword>
<feature type="transmembrane region" description="Helical" evidence="11">
    <location>
        <begin position="12"/>
        <end position="34"/>
    </location>
</feature>
<evidence type="ECO:0000256" key="5">
    <source>
        <dbReference type="ARBA" id="ARBA00022519"/>
    </source>
</evidence>
<comment type="caution">
    <text evidence="13">The sequence shown here is derived from an EMBL/GenBank/DDBJ whole genome shotgun (WGS) entry which is preliminary data.</text>
</comment>
<dbReference type="RefSeq" id="WP_322856978.1">
    <property type="nucleotide sequence ID" value="NZ_JAYDCJ010000005.1"/>
</dbReference>
<sequence length="164" mass="16848">MGTRNANNGFTLVELMITVALVGVIAALAVPSFATMIANNRLATASNDVVGVLNYARSEAIKTGRSVIVNPTDGANWANGVSVWIDRNGNGSMQDSEELRRTSGAPGSVTVNSSSNFAFTGGGLLPNGSAAVTIQVCDDRSGESGRSITITLGGRIRAEDLTCG</sequence>
<accession>A0ABU5P319</accession>